<name>A0A4R7RJT4_9BACT</name>
<evidence type="ECO:0000259" key="1">
    <source>
        <dbReference type="SMART" id="SM00382"/>
    </source>
</evidence>
<dbReference type="PANTHER" id="PTHR23077">
    <property type="entry name" value="AAA-FAMILY ATPASE"/>
    <property type="match status" value="1"/>
</dbReference>
<organism evidence="2 3">
    <name type="scientific">Prosthecobacter fusiformis</name>
    <dbReference type="NCBI Taxonomy" id="48464"/>
    <lineage>
        <taxon>Bacteria</taxon>
        <taxon>Pseudomonadati</taxon>
        <taxon>Verrucomicrobiota</taxon>
        <taxon>Verrucomicrobiia</taxon>
        <taxon>Verrucomicrobiales</taxon>
        <taxon>Verrucomicrobiaceae</taxon>
        <taxon>Prosthecobacter</taxon>
    </lineage>
</organism>
<protein>
    <submittedName>
        <fullName evidence="2">ATPase family protein associated with various cellular activities (AAA)</fullName>
    </submittedName>
</protein>
<dbReference type="EMBL" id="SOCA01000015">
    <property type="protein sequence ID" value="TDU63166.1"/>
    <property type="molecule type" value="Genomic_DNA"/>
</dbReference>
<dbReference type="GO" id="GO:0005524">
    <property type="term" value="F:ATP binding"/>
    <property type="evidence" value="ECO:0007669"/>
    <property type="project" value="InterPro"/>
</dbReference>
<dbReference type="InterPro" id="IPR003959">
    <property type="entry name" value="ATPase_AAA_core"/>
</dbReference>
<comment type="caution">
    <text evidence="2">The sequence shown here is derived from an EMBL/GenBank/DDBJ whole genome shotgun (WGS) entry which is preliminary data.</text>
</comment>
<gene>
    <name evidence="2" type="ORF">EI77_04487</name>
</gene>
<feature type="domain" description="AAA+ ATPase" evidence="1">
    <location>
        <begin position="145"/>
        <end position="277"/>
    </location>
</feature>
<dbReference type="PANTHER" id="PTHR23077:SF198">
    <property type="entry name" value="ATP-DEPENDENT ZINC METALLOPROTEASE FTSH"/>
    <property type="match status" value="1"/>
</dbReference>
<dbReference type="CDD" id="cd19481">
    <property type="entry name" value="RecA-like_protease"/>
    <property type="match status" value="1"/>
</dbReference>
<accession>A0A4R7RJT4</accession>
<evidence type="ECO:0000313" key="3">
    <source>
        <dbReference type="Proteomes" id="UP000295662"/>
    </source>
</evidence>
<sequence length="328" mass="36274">MRRRESDNDAKILSLKRLGQHHIERYNSAMSRNREMIDLFRAIGSHDMPRAAEISRRLAVAEGGRGHFRVERDLLGALNGAAKLAPKSNATVPNTAWSVEGTLMPIKPVKSLLELELPSAIRSSLSEIIAEWNARSKLADHGLPRRWRLLFHGPSGCGKTATAAAIALATGLPGYLVRFDSLIGAYLGQTALRLRELFCYAAHTPCVLLFDEVDALAKRRGSPMDVGELDRIVIAFMQELEHAQGEGFIVATSNLPKALDDALWRRFDLRVPFPKATPVLLANFAQKRSREFGFKANASILAQCRKASSYAEAEQAVIAEARRRILAK</sequence>
<dbReference type="Proteomes" id="UP000295662">
    <property type="component" value="Unassembled WGS sequence"/>
</dbReference>
<dbReference type="InterPro" id="IPR050168">
    <property type="entry name" value="AAA_ATPase_domain"/>
</dbReference>
<dbReference type="InterPro" id="IPR027417">
    <property type="entry name" value="P-loop_NTPase"/>
</dbReference>
<dbReference type="InterPro" id="IPR003593">
    <property type="entry name" value="AAA+_ATPase"/>
</dbReference>
<keyword evidence="3" id="KW-1185">Reference proteome</keyword>
<dbReference type="OrthoDB" id="200436at2"/>
<evidence type="ECO:0000313" key="2">
    <source>
        <dbReference type="EMBL" id="TDU63166.1"/>
    </source>
</evidence>
<dbReference type="SUPFAM" id="SSF52540">
    <property type="entry name" value="P-loop containing nucleoside triphosphate hydrolases"/>
    <property type="match status" value="1"/>
</dbReference>
<reference evidence="2 3" key="1">
    <citation type="submission" date="2019-03" db="EMBL/GenBank/DDBJ databases">
        <title>Genomic Encyclopedia of Archaeal and Bacterial Type Strains, Phase II (KMG-II): from individual species to whole genera.</title>
        <authorList>
            <person name="Goeker M."/>
        </authorList>
    </citation>
    <scope>NUCLEOTIDE SEQUENCE [LARGE SCALE GENOMIC DNA]</scope>
    <source>
        <strain evidence="2 3">ATCC 25309</strain>
    </source>
</reference>
<proteinExistence type="predicted"/>
<dbReference type="GO" id="GO:0016887">
    <property type="term" value="F:ATP hydrolysis activity"/>
    <property type="evidence" value="ECO:0007669"/>
    <property type="project" value="InterPro"/>
</dbReference>
<dbReference type="Pfam" id="PF00004">
    <property type="entry name" value="AAA"/>
    <property type="match status" value="1"/>
</dbReference>
<dbReference type="AlphaFoldDB" id="A0A4R7RJT4"/>
<dbReference type="Gene3D" id="3.40.50.300">
    <property type="entry name" value="P-loop containing nucleotide triphosphate hydrolases"/>
    <property type="match status" value="1"/>
</dbReference>
<dbReference type="SMART" id="SM00382">
    <property type="entry name" value="AAA"/>
    <property type="match status" value="1"/>
</dbReference>